<reference evidence="2" key="1">
    <citation type="journal article" date="2010" name="ISME J.">
        <title>The complete genome sequence of the algal symbiont Dinoroseobacter shibae: a hitchhiker's guide to life in the sea.</title>
        <authorList>
            <person name="Wagner-Dobler I."/>
            <person name="Ballhausen B."/>
            <person name="Berger M."/>
            <person name="Brinkhoff T."/>
            <person name="Buchholz I."/>
            <person name="Bunk B."/>
            <person name="Cypionka H."/>
            <person name="Daniel R."/>
            <person name="Drepper T."/>
            <person name="Gerdts G."/>
            <person name="Hahnke S."/>
            <person name="Han C."/>
            <person name="Jahn D."/>
            <person name="Kalhoefer D."/>
            <person name="Kiss H."/>
            <person name="Klenk H.P."/>
            <person name="Kyrpides N."/>
            <person name="Liebl W."/>
            <person name="Liesegang H."/>
            <person name="Meincke L."/>
            <person name="Pati A."/>
            <person name="Petersen J."/>
            <person name="Piekarski T."/>
            <person name="Pommerenke C."/>
            <person name="Pradella S."/>
            <person name="Pukall R."/>
            <person name="Rabus R."/>
            <person name="Stackebrandt E."/>
            <person name="Thole S."/>
            <person name="Thompson L."/>
            <person name="Tielen P."/>
            <person name="Tomasch J."/>
            <person name="von Jan M."/>
            <person name="Wanphrut N."/>
            <person name="Wichels A."/>
            <person name="Zech H."/>
            <person name="Simon M."/>
        </authorList>
    </citation>
    <scope>NUCLEOTIDE SEQUENCE [LARGE SCALE GENOMIC DNA]</scope>
    <source>
        <strain evidence="2">DSM 16493 / NCIMB 14021 / DFL 12</strain>
    </source>
</reference>
<accession>A8LRK7</accession>
<sequence length="100" mass="10593">MFVELTATDRHGASAAGVVRNDGFTVSEDDVLTVTVPANDTLSGNLTGLELVGPAPEGERLDLARGGTFTFARAPALQALAQTGRCQFRHRCNLVVKRVP</sequence>
<dbReference type="STRING" id="398580.Dshi_2302"/>
<protein>
    <submittedName>
        <fullName evidence="1">Uncharacterized protein</fullName>
    </submittedName>
</protein>
<dbReference type="Proteomes" id="UP000006833">
    <property type="component" value="Chromosome"/>
</dbReference>
<dbReference type="AlphaFoldDB" id="A8LRK7"/>
<gene>
    <name evidence="1" type="ordered locus">Dshi_2302</name>
</gene>
<evidence type="ECO:0000313" key="1">
    <source>
        <dbReference type="EMBL" id="ABV94038.1"/>
    </source>
</evidence>
<name>A8LRK7_DINSH</name>
<dbReference type="HOGENOM" id="CLU_2301340_0_0_5"/>
<organism evidence="1 2">
    <name type="scientific">Dinoroseobacter shibae (strain DSM 16493 / NCIMB 14021 / DFL 12)</name>
    <dbReference type="NCBI Taxonomy" id="398580"/>
    <lineage>
        <taxon>Bacteria</taxon>
        <taxon>Pseudomonadati</taxon>
        <taxon>Pseudomonadota</taxon>
        <taxon>Alphaproteobacteria</taxon>
        <taxon>Rhodobacterales</taxon>
        <taxon>Roseobacteraceae</taxon>
        <taxon>Dinoroseobacter</taxon>
    </lineage>
</organism>
<evidence type="ECO:0000313" key="2">
    <source>
        <dbReference type="Proteomes" id="UP000006833"/>
    </source>
</evidence>
<dbReference type="RefSeq" id="WP_012178969.1">
    <property type="nucleotide sequence ID" value="NC_009952.1"/>
</dbReference>
<dbReference type="KEGG" id="dsh:Dshi_2302"/>
<keyword evidence="2" id="KW-1185">Reference proteome</keyword>
<proteinExistence type="predicted"/>
<dbReference type="EMBL" id="CP000830">
    <property type="protein sequence ID" value="ABV94038.1"/>
    <property type="molecule type" value="Genomic_DNA"/>
</dbReference>